<dbReference type="Proteomes" id="UP001597327">
    <property type="component" value="Unassembled WGS sequence"/>
</dbReference>
<dbReference type="HAMAP" id="MF_00302">
    <property type="entry name" value="ClpS"/>
    <property type="match status" value="1"/>
</dbReference>
<gene>
    <name evidence="1" type="primary">clpS</name>
    <name evidence="3" type="ORF">ACFSC7_12675</name>
</gene>
<sequence>MNDFSMKRGDGQRIRTDRPKLYRVVLLNDEFTPQDFVLTLLRQEFRLDGSQAGLVLATAHEKGACMVSVYPRDVAETKAERGIDAARRAGFPLHFTVEPEE</sequence>
<comment type="similarity">
    <text evidence="1">Belongs to the ClpS family.</text>
</comment>
<dbReference type="Pfam" id="PF02617">
    <property type="entry name" value="ClpS"/>
    <property type="match status" value="1"/>
</dbReference>
<dbReference type="InterPro" id="IPR022935">
    <property type="entry name" value="ClpS"/>
</dbReference>
<dbReference type="InterPro" id="IPR014719">
    <property type="entry name" value="Ribosomal_bL12_C/ClpS-like"/>
</dbReference>
<proteinExistence type="inferred from homology"/>
<reference evidence="4" key="1">
    <citation type="journal article" date="2019" name="Int. J. Syst. Evol. Microbiol.">
        <title>The Global Catalogue of Microorganisms (GCM) 10K type strain sequencing project: providing services to taxonomists for standard genome sequencing and annotation.</title>
        <authorList>
            <consortium name="The Broad Institute Genomics Platform"/>
            <consortium name="The Broad Institute Genome Sequencing Center for Infectious Disease"/>
            <person name="Wu L."/>
            <person name="Ma J."/>
        </authorList>
    </citation>
    <scope>NUCLEOTIDE SEQUENCE [LARGE SCALE GENOMIC DNA]</scope>
    <source>
        <strain evidence="4">JCM 3369</strain>
    </source>
</reference>
<keyword evidence="4" id="KW-1185">Reference proteome</keyword>
<dbReference type="GO" id="GO:0008233">
    <property type="term" value="F:peptidase activity"/>
    <property type="evidence" value="ECO:0007669"/>
    <property type="project" value="UniProtKB-KW"/>
</dbReference>
<comment type="function">
    <text evidence="1">Involved in the modulation of the specificity of the ClpAP-mediated ATP-dependent protein degradation.</text>
</comment>
<evidence type="ECO:0000259" key="2">
    <source>
        <dbReference type="Pfam" id="PF02617"/>
    </source>
</evidence>
<evidence type="ECO:0000313" key="3">
    <source>
        <dbReference type="EMBL" id="MFD1696376.1"/>
    </source>
</evidence>
<accession>A0ABW4JYW0</accession>
<feature type="domain" description="Adaptor protein ClpS core" evidence="2">
    <location>
        <begin position="18"/>
        <end position="96"/>
    </location>
</feature>
<name>A0ABW4JYW0_9HYPH</name>
<dbReference type="RefSeq" id="WP_149892741.1">
    <property type="nucleotide sequence ID" value="NZ_JBHUFA010000004.1"/>
</dbReference>
<dbReference type="SUPFAM" id="SSF54736">
    <property type="entry name" value="ClpS-like"/>
    <property type="match status" value="1"/>
</dbReference>
<dbReference type="GO" id="GO:0006508">
    <property type="term" value="P:proteolysis"/>
    <property type="evidence" value="ECO:0007669"/>
    <property type="project" value="UniProtKB-KW"/>
</dbReference>
<evidence type="ECO:0000256" key="1">
    <source>
        <dbReference type="HAMAP-Rule" id="MF_00302"/>
    </source>
</evidence>
<comment type="caution">
    <text evidence="3">The sequence shown here is derived from an EMBL/GenBank/DDBJ whole genome shotgun (WGS) entry which is preliminary data.</text>
</comment>
<dbReference type="InterPro" id="IPR003769">
    <property type="entry name" value="ClpS_core"/>
</dbReference>
<dbReference type="Gene3D" id="3.30.1390.10">
    <property type="match status" value="1"/>
</dbReference>
<comment type="subunit">
    <text evidence="1">Binds to the N-terminal domain of the chaperone ClpA.</text>
</comment>
<dbReference type="EMBL" id="JBHUFA010000004">
    <property type="protein sequence ID" value="MFD1696376.1"/>
    <property type="molecule type" value="Genomic_DNA"/>
</dbReference>
<protein>
    <recommendedName>
        <fullName evidence="1">ATP-dependent Clp protease adapter protein ClpS</fullName>
    </recommendedName>
</protein>
<keyword evidence="3" id="KW-0645">Protease</keyword>
<organism evidence="3 4">
    <name type="scientific">Roseibium aestuarii</name>
    <dbReference type="NCBI Taxonomy" id="2600299"/>
    <lineage>
        <taxon>Bacteria</taxon>
        <taxon>Pseudomonadati</taxon>
        <taxon>Pseudomonadota</taxon>
        <taxon>Alphaproteobacteria</taxon>
        <taxon>Hyphomicrobiales</taxon>
        <taxon>Stappiaceae</taxon>
        <taxon>Roseibium</taxon>
    </lineage>
</organism>
<keyword evidence="3" id="KW-0378">Hydrolase</keyword>
<evidence type="ECO:0000313" key="4">
    <source>
        <dbReference type="Proteomes" id="UP001597327"/>
    </source>
</evidence>